<dbReference type="EMBL" id="QTUC01000001">
    <property type="protein sequence ID" value="REF37667.1"/>
    <property type="molecule type" value="Genomic_DNA"/>
</dbReference>
<keyword evidence="4" id="KW-1185">Reference proteome</keyword>
<sequence>MRRKKSATDRGQEEREFQRHLLRVQELTENAVVQTEKVDLKVQRLRVLLHAAVSRGVQPFDFEQAKRKLPEIDLGSDATPLPVPKWEEYAPKPVSLIRRLLPFPSRRQPSLAEAEEAFAKALERYRSEEAARERRVEERRREYETTRAAELEMLRRHNAEIDHFRERVFAGDRQGVSEYYARVFEPIVDRGFPTGRRFAYVPESKLLLIEWQVPKADIVPREKEFRYNKATDSVGVHKWRSIAEVRAIYRDVLAQLALRAAFVAFGSDPASLVETLVFNGVVPDDGAARSGVQPATGTADASGTCLISMSISRRHFARLNLTNIDDAVETIRKHCGGVISAYPDEYAGVTPVLPYELADPTLTPPPPTRAPNLWTAPIEDVNRLMERLLERMGYTVAQLESSGEYLASRTTSSGEERTVVHVRRATGMLDVSQVRALQSAVRHERANAGILLTTNGLHPQAFEYAHGRPLRLYDAHAVRALCHKHDLPVRIEPADAPGPSAVAGASTTTSAVER</sequence>
<evidence type="ECO:0000313" key="4">
    <source>
        <dbReference type="Proteomes" id="UP000256485"/>
    </source>
</evidence>
<evidence type="ECO:0000256" key="1">
    <source>
        <dbReference type="SAM" id="MobiDB-lite"/>
    </source>
</evidence>
<name>A0A3D9V822_THECX</name>
<comment type="caution">
    <text evidence="3">The sequence shown here is derived from an EMBL/GenBank/DDBJ whole genome shotgun (WGS) entry which is preliminary data.</text>
</comment>
<dbReference type="InterPro" id="IPR007560">
    <property type="entry name" value="Restrct_endonuc_IV_Mrr"/>
</dbReference>
<dbReference type="GO" id="GO:0009307">
    <property type="term" value="P:DNA restriction-modification system"/>
    <property type="evidence" value="ECO:0007669"/>
    <property type="project" value="InterPro"/>
</dbReference>
<feature type="domain" description="Restriction endonuclease type IV Mrr" evidence="2">
    <location>
        <begin position="380"/>
        <end position="481"/>
    </location>
</feature>
<dbReference type="AlphaFoldDB" id="A0A3D9V822"/>
<dbReference type="GO" id="GO:0003677">
    <property type="term" value="F:DNA binding"/>
    <property type="evidence" value="ECO:0007669"/>
    <property type="project" value="InterPro"/>
</dbReference>
<evidence type="ECO:0000313" key="3">
    <source>
        <dbReference type="EMBL" id="REF37667.1"/>
    </source>
</evidence>
<accession>A0A3D9V822</accession>
<feature type="region of interest" description="Disordered" evidence="1">
    <location>
        <begin position="493"/>
        <end position="514"/>
    </location>
</feature>
<protein>
    <submittedName>
        <fullName evidence="3">Restriction system protein</fullName>
    </submittedName>
</protein>
<proteinExistence type="predicted"/>
<evidence type="ECO:0000259" key="2">
    <source>
        <dbReference type="Pfam" id="PF04471"/>
    </source>
</evidence>
<dbReference type="GO" id="GO:0004519">
    <property type="term" value="F:endonuclease activity"/>
    <property type="evidence" value="ECO:0007669"/>
    <property type="project" value="InterPro"/>
</dbReference>
<feature type="compositionally biased region" description="Low complexity" evidence="1">
    <location>
        <begin position="500"/>
        <end position="514"/>
    </location>
</feature>
<dbReference type="Proteomes" id="UP000256485">
    <property type="component" value="Unassembled WGS sequence"/>
</dbReference>
<gene>
    <name evidence="3" type="ORF">DFJ64_3114</name>
</gene>
<dbReference type="Pfam" id="PF04471">
    <property type="entry name" value="Mrr_cat"/>
    <property type="match status" value="1"/>
</dbReference>
<organism evidence="3 4">
    <name type="scientific">Thermasporomyces composti</name>
    <dbReference type="NCBI Taxonomy" id="696763"/>
    <lineage>
        <taxon>Bacteria</taxon>
        <taxon>Bacillati</taxon>
        <taxon>Actinomycetota</taxon>
        <taxon>Actinomycetes</taxon>
        <taxon>Propionibacteriales</taxon>
        <taxon>Nocardioidaceae</taxon>
        <taxon>Thermasporomyces</taxon>
    </lineage>
</organism>
<reference evidence="3 4" key="1">
    <citation type="submission" date="2018-08" db="EMBL/GenBank/DDBJ databases">
        <title>Sequencing the genomes of 1000 actinobacteria strains.</title>
        <authorList>
            <person name="Klenk H.-P."/>
        </authorList>
    </citation>
    <scope>NUCLEOTIDE SEQUENCE [LARGE SCALE GENOMIC DNA]</scope>
    <source>
        <strain evidence="3 4">DSM 22891</strain>
    </source>
</reference>